<reference evidence="1" key="1">
    <citation type="submission" date="2016-10" db="EMBL/GenBank/DDBJ databases">
        <title>Sequence of Gallionella enrichment culture.</title>
        <authorList>
            <person name="Poehlein A."/>
            <person name="Muehling M."/>
            <person name="Daniel R."/>
        </authorList>
    </citation>
    <scope>NUCLEOTIDE SEQUENCE</scope>
</reference>
<organism evidence="1">
    <name type="scientific">mine drainage metagenome</name>
    <dbReference type="NCBI Taxonomy" id="410659"/>
    <lineage>
        <taxon>unclassified sequences</taxon>
        <taxon>metagenomes</taxon>
        <taxon>ecological metagenomes</taxon>
    </lineage>
</organism>
<proteinExistence type="predicted"/>
<comment type="caution">
    <text evidence="1">The sequence shown here is derived from an EMBL/GenBank/DDBJ whole genome shotgun (WGS) entry which is preliminary data.</text>
</comment>
<protein>
    <submittedName>
        <fullName evidence="1">Uncharacterized protein</fullName>
    </submittedName>
</protein>
<gene>
    <name evidence="1" type="ORF">GALL_181410</name>
</gene>
<accession>A0A1J5RTZ1</accession>
<evidence type="ECO:0000313" key="1">
    <source>
        <dbReference type="EMBL" id="OIQ99744.1"/>
    </source>
</evidence>
<name>A0A1J5RTZ1_9ZZZZ</name>
<sequence>MTAKKYLFVVTAIALVLAVSTVAFDRIVDPFWYYRDVTLEGFNAVKPKFKNYERHVKPAIVQRMQPASLIFGSSFSEIGFDPLHPALRSVGKSYNFALAGALWDMVFCDVQFAISHDDALRQVVLGIHPETMAKKDCRNEIVSMENPEKRAFLFSYDALEASINTVLQQHSKPSHTADGLYFYTRGLRGTESRFREVFNIHPPCNIKNVSAIGMAPKNANMEQLDLSGLSDILRKTAEKGIEIKLVVYPRHILSFEQEYQCGIRQFRWNALMQIVKLAHQEAGDLAQVWDFEGYHKIGTEPISDAAGQYWQDPGHFNYEFGNIMLDEMFGLKPAKFGMKLTSTNLSARADSEQKDRAAFLQAHPELLQQLENLLPHQTN</sequence>
<dbReference type="EMBL" id="MLJW01000102">
    <property type="protein sequence ID" value="OIQ99744.1"/>
    <property type="molecule type" value="Genomic_DNA"/>
</dbReference>
<dbReference type="AlphaFoldDB" id="A0A1J5RTZ1"/>